<keyword evidence="2" id="KW-0479">Metal-binding</keyword>
<evidence type="ECO:0000256" key="5">
    <source>
        <dbReference type="ARBA" id="ARBA00023242"/>
    </source>
</evidence>
<evidence type="ECO:0000256" key="1">
    <source>
        <dbReference type="ARBA" id="ARBA00004123"/>
    </source>
</evidence>
<reference evidence="6 7" key="1">
    <citation type="submission" date="2021-06" db="EMBL/GenBank/DDBJ databases">
        <authorList>
            <person name="Kallberg Y."/>
            <person name="Tangrot J."/>
            <person name="Rosling A."/>
        </authorList>
    </citation>
    <scope>NUCLEOTIDE SEQUENCE [LARGE SCALE GENOMIC DNA]</scope>
    <source>
        <strain evidence="6 7">120-4 pot B 10/14</strain>
    </source>
</reference>
<proteinExistence type="predicted"/>
<evidence type="ECO:0000256" key="2">
    <source>
        <dbReference type="ARBA" id="ARBA00022723"/>
    </source>
</evidence>
<dbReference type="InterPro" id="IPR012337">
    <property type="entry name" value="RNaseH-like_sf"/>
</dbReference>
<keyword evidence="7" id="KW-1185">Reference proteome</keyword>
<keyword evidence="5" id="KW-0539">Nucleus</keyword>
<dbReference type="PANTHER" id="PTHR46481:SF10">
    <property type="entry name" value="ZINC FINGER BED DOMAIN-CONTAINING PROTEIN 39"/>
    <property type="match status" value="1"/>
</dbReference>
<dbReference type="EMBL" id="CAJVQB010106533">
    <property type="protein sequence ID" value="CAG8851518.1"/>
    <property type="molecule type" value="Genomic_DNA"/>
</dbReference>
<organism evidence="6 7">
    <name type="scientific">Gigaspora margarita</name>
    <dbReference type="NCBI Taxonomy" id="4874"/>
    <lineage>
        <taxon>Eukaryota</taxon>
        <taxon>Fungi</taxon>
        <taxon>Fungi incertae sedis</taxon>
        <taxon>Mucoromycota</taxon>
        <taxon>Glomeromycotina</taxon>
        <taxon>Glomeromycetes</taxon>
        <taxon>Diversisporales</taxon>
        <taxon>Gigasporaceae</taxon>
        <taxon>Gigaspora</taxon>
    </lineage>
</organism>
<dbReference type="PANTHER" id="PTHR46481">
    <property type="entry name" value="ZINC FINGER BED DOMAIN-CONTAINING PROTEIN 4"/>
    <property type="match status" value="1"/>
</dbReference>
<sequence>AGGSSIRSLAWKWFEEIYIDNIRHGVCNIEMVDGQACDTKVKTGDSTTGLWRHLNIEHGYTKNSVQQPNRKQTTIKKAFEISSSKPHNTIEQAVRDKAITEVIVAQNLPLSFTEEKMFKRFTKIVDSRWIVPSREKIKNLIDEGFNQISSCLRHDLHKAETVSLTADLWTAYSRKGYLGITATWINKNFELNNAVLAVTFLRYPHTADAIVKCIEDVLEHWDLKNKVFSIT</sequence>
<comment type="subcellular location">
    <subcellularLocation>
        <location evidence="1">Nucleus</location>
    </subcellularLocation>
</comment>
<evidence type="ECO:0000256" key="3">
    <source>
        <dbReference type="ARBA" id="ARBA00022771"/>
    </source>
</evidence>
<dbReference type="Proteomes" id="UP000789901">
    <property type="component" value="Unassembled WGS sequence"/>
</dbReference>
<feature type="non-terminal residue" evidence="6">
    <location>
        <position position="1"/>
    </location>
</feature>
<keyword evidence="4" id="KW-0862">Zinc</keyword>
<dbReference type="SUPFAM" id="SSF140996">
    <property type="entry name" value="Hermes dimerisation domain"/>
    <property type="match status" value="1"/>
</dbReference>
<accession>A0ABN7XAB4</accession>
<evidence type="ECO:0000313" key="6">
    <source>
        <dbReference type="EMBL" id="CAG8851518.1"/>
    </source>
</evidence>
<gene>
    <name evidence="6" type="ORF">GMARGA_LOCUS40781</name>
</gene>
<comment type="caution">
    <text evidence="6">The sequence shown here is derived from an EMBL/GenBank/DDBJ whole genome shotgun (WGS) entry which is preliminary data.</text>
</comment>
<evidence type="ECO:0000313" key="7">
    <source>
        <dbReference type="Proteomes" id="UP000789901"/>
    </source>
</evidence>
<evidence type="ECO:0000256" key="4">
    <source>
        <dbReference type="ARBA" id="ARBA00022833"/>
    </source>
</evidence>
<feature type="non-terminal residue" evidence="6">
    <location>
        <position position="231"/>
    </location>
</feature>
<keyword evidence="3" id="KW-0863">Zinc-finger</keyword>
<dbReference type="SUPFAM" id="SSF53098">
    <property type="entry name" value="Ribonuclease H-like"/>
    <property type="match status" value="1"/>
</dbReference>
<name>A0ABN7XAB4_GIGMA</name>
<dbReference type="InterPro" id="IPR052035">
    <property type="entry name" value="ZnF_BED_domain_contain"/>
</dbReference>
<protein>
    <submittedName>
        <fullName evidence="6">39449_t:CDS:1</fullName>
    </submittedName>
</protein>